<dbReference type="EMBL" id="BPQB01000015">
    <property type="protein sequence ID" value="GJE90219.1"/>
    <property type="molecule type" value="Genomic_DNA"/>
</dbReference>
<proteinExistence type="predicted"/>
<evidence type="ECO:0000313" key="1">
    <source>
        <dbReference type="EMBL" id="GJE90219.1"/>
    </source>
</evidence>
<protein>
    <submittedName>
        <fullName evidence="1">Uncharacterized protein</fullName>
    </submittedName>
</protein>
<comment type="caution">
    <text evidence="1">The sequence shown here is derived from an EMBL/GenBank/DDBJ whole genome shotgun (WGS) entry which is preliminary data.</text>
</comment>
<dbReference type="Proteomes" id="UP000703269">
    <property type="component" value="Unassembled WGS sequence"/>
</dbReference>
<evidence type="ECO:0000313" key="2">
    <source>
        <dbReference type="Proteomes" id="UP000703269"/>
    </source>
</evidence>
<accession>A0A9P3LD45</accession>
<name>A0A9P3LD45_9APHY</name>
<dbReference type="AlphaFoldDB" id="A0A9P3LD45"/>
<sequence length="324" mass="36103">MPGHPSLNDHISSDLHALCRAVAAVETTQFPDSGFAGPDGAYKTLHDLGVKIGQPCQVRGPSLVTGYRWFPGLVIAGPASNPVDGDDHRAVLVLVPEPTAWKGHRSSVAYVLRPFFLRWNEVAPVQVGQHDVPPVDVDRALMRLRYTIVLVPVRTRVIAKTELGQEAPRFRDCTVWFPAFRQGFVVIDGHRRMLVAFTHMRPEPRSDSRDHTLYAAPLAVNMVVPLENIVAEVHANGQLFAHHIHDTHVFAAPDHEPLQHEMLPPPSALEHMVSFMPYDELVARVRDPRYDSLRHGFLHSLVPYFSCGCITAGRYHCEGHIAPP</sequence>
<keyword evidence="2" id="KW-1185">Reference proteome</keyword>
<reference evidence="1 2" key="1">
    <citation type="submission" date="2021-08" db="EMBL/GenBank/DDBJ databases">
        <title>Draft Genome Sequence of Phanerochaete sordida strain YK-624.</title>
        <authorList>
            <person name="Mori T."/>
            <person name="Dohra H."/>
            <person name="Suzuki T."/>
            <person name="Kawagishi H."/>
            <person name="Hirai H."/>
        </authorList>
    </citation>
    <scope>NUCLEOTIDE SEQUENCE [LARGE SCALE GENOMIC DNA]</scope>
    <source>
        <strain evidence="1 2">YK-624</strain>
    </source>
</reference>
<organism evidence="1 2">
    <name type="scientific">Phanerochaete sordida</name>
    <dbReference type="NCBI Taxonomy" id="48140"/>
    <lineage>
        <taxon>Eukaryota</taxon>
        <taxon>Fungi</taxon>
        <taxon>Dikarya</taxon>
        <taxon>Basidiomycota</taxon>
        <taxon>Agaricomycotina</taxon>
        <taxon>Agaricomycetes</taxon>
        <taxon>Polyporales</taxon>
        <taxon>Phanerochaetaceae</taxon>
        <taxon>Phanerochaete</taxon>
    </lineage>
</organism>
<gene>
    <name evidence="1" type="ORF">PsYK624_063460</name>
</gene>